<evidence type="ECO:0000313" key="1">
    <source>
        <dbReference type="EMBL" id="CAD8167671.1"/>
    </source>
</evidence>
<name>A0A8S1USN7_PAROT</name>
<dbReference type="OMA" id="IIPNDYV"/>
<dbReference type="OrthoDB" id="309766at2759"/>
<keyword evidence="2" id="KW-1185">Reference proteome</keyword>
<proteinExistence type="predicted"/>
<reference evidence="1" key="1">
    <citation type="submission" date="2021-01" db="EMBL/GenBank/DDBJ databases">
        <authorList>
            <consortium name="Genoscope - CEA"/>
            <person name="William W."/>
        </authorList>
    </citation>
    <scope>NUCLEOTIDE SEQUENCE</scope>
</reference>
<accession>A0A8S1USN7</accession>
<sequence length="454" mass="54009">MILKEQQIIENIDSSEYHFNSVTTHSGSNTTNDEFLKTSQMQFKKELKQYIVFQYPQIDNQQLFCLLSFFKNESLQNRDEKKRKNVLIDDKLTFGSLEKLVFQDQTIIPNDYVLPDCEIIQCLITKQQKRLSYSFIMFLSILKQLDIVIPITAIKLIKQFASEKPNCIVDIGRQKMVYIWMNSNDERNLCYKNDEILLGKDLKMIVHSVRCIKEELIDMKKEVNLQNVQKFLKGFKKIDIIGISYSVQQILRKLMDAFEVQEVQQYEEIYYAIISYPLLILEIQNVKFIAIYGHEGEYYQFGCTYNLPIINRIISEQVDNYQFYVIYQQDQWRIYDGKYNYPNLEILKSKYGTWKKIKNKQFQLKNSDTFRINQFYFNISELKQENAHKQTQSQCYCEEIIKKDVSEIPDITIREKTKISAKSYKKANLLQSQILTDKGYQEIQLEQECNAFFS</sequence>
<dbReference type="Proteomes" id="UP000683925">
    <property type="component" value="Unassembled WGS sequence"/>
</dbReference>
<organism evidence="1 2">
    <name type="scientific">Paramecium octaurelia</name>
    <dbReference type="NCBI Taxonomy" id="43137"/>
    <lineage>
        <taxon>Eukaryota</taxon>
        <taxon>Sar</taxon>
        <taxon>Alveolata</taxon>
        <taxon>Ciliophora</taxon>
        <taxon>Intramacronucleata</taxon>
        <taxon>Oligohymenophorea</taxon>
        <taxon>Peniculida</taxon>
        <taxon>Parameciidae</taxon>
        <taxon>Paramecium</taxon>
    </lineage>
</organism>
<gene>
    <name evidence="1" type="ORF">POCTA_138.1.T0500199</name>
</gene>
<dbReference type="AlphaFoldDB" id="A0A8S1USN7"/>
<comment type="caution">
    <text evidence="1">The sequence shown here is derived from an EMBL/GenBank/DDBJ whole genome shotgun (WGS) entry which is preliminary data.</text>
</comment>
<protein>
    <submittedName>
        <fullName evidence="1">Uncharacterized protein</fullName>
    </submittedName>
</protein>
<dbReference type="EMBL" id="CAJJDP010000050">
    <property type="protein sequence ID" value="CAD8167671.1"/>
    <property type="molecule type" value="Genomic_DNA"/>
</dbReference>
<evidence type="ECO:0000313" key="2">
    <source>
        <dbReference type="Proteomes" id="UP000683925"/>
    </source>
</evidence>